<dbReference type="HOGENOM" id="CLU_3316710_0_0_12"/>
<protein>
    <submittedName>
        <fullName evidence="1">Uncharacterized protein</fullName>
    </submittedName>
</protein>
<sequence>MKYPGMLGHILVTLCIQFFSDTAAEKFSSSFGVLQKFIE</sequence>
<proteinExistence type="predicted"/>
<gene>
    <name evidence="1" type="ORF">L21SP2_2357</name>
</gene>
<evidence type="ECO:0000313" key="1">
    <source>
        <dbReference type="EMBL" id="AHC15710.1"/>
    </source>
</evidence>
<evidence type="ECO:0000313" key="2">
    <source>
        <dbReference type="Proteomes" id="UP000018680"/>
    </source>
</evidence>
<name>V5WJ98_9SPIO</name>
<dbReference type="STRING" id="1307761.L21SP2_2357"/>
<reference evidence="1 2" key="1">
    <citation type="journal article" date="2015" name="Stand. Genomic Sci.">
        <title>Complete genome sequence and description of Salinispira pacifica gen. nov., sp. nov., a novel spirochaete isolated form a hypersaline microbial mat.</title>
        <authorList>
            <person name="Ben Hania W."/>
            <person name="Joseph M."/>
            <person name="Schumann P."/>
            <person name="Bunk B."/>
            <person name="Fiebig A."/>
            <person name="Sproer C."/>
            <person name="Klenk H.P."/>
            <person name="Fardeau M.L."/>
            <person name="Spring S."/>
        </authorList>
    </citation>
    <scope>NUCLEOTIDE SEQUENCE [LARGE SCALE GENOMIC DNA]</scope>
    <source>
        <strain evidence="1 2">L21-RPul-D2</strain>
    </source>
</reference>
<organism evidence="1 2">
    <name type="scientific">Salinispira pacifica</name>
    <dbReference type="NCBI Taxonomy" id="1307761"/>
    <lineage>
        <taxon>Bacteria</taxon>
        <taxon>Pseudomonadati</taxon>
        <taxon>Spirochaetota</taxon>
        <taxon>Spirochaetia</taxon>
        <taxon>Spirochaetales</taxon>
        <taxon>Spirochaetaceae</taxon>
        <taxon>Salinispira</taxon>
    </lineage>
</organism>
<dbReference type="EMBL" id="CP006939">
    <property type="protein sequence ID" value="AHC15710.1"/>
    <property type="molecule type" value="Genomic_DNA"/>
</dbReference>
<dbReference type="Proteomes" id="UP000018680">
    <property type="component" value="Chromosome"/>
</dbReference>
<keyword evidence="2" id="KW-1185">Reference proteome</keyword>
<dbReference type="AlphaFoldDB" id="V5WJ98"/>
<dbReference type="KEGG" id="slr:L21SP2_2357"/>
<accession>V5WJ98</accession>